<dbReference type="GO" id="GO:0022857">
    <property type="term" value="F:transmembrane transporter activity"/>
    <property type="evidence" value="ECO:0007669"/>
    <property type="project" value="InterPro"/>
</dbReference>
<feature type="transmembrane region" description="Helical" evidence="8">
    <location>
        <begin position="134"/>
        <end position="155"/>
    </location>
</feature>
<evidence type="ECO:0000256" key="7">
    <source>
        <dbReference type="SAM" id="MobiDB-lite"/>
    </source>
</evidence>
<dbReference type="InterPro" id="IPR050171">
    <property type="entry name" value="MFS_Transporters"/>
</dbReference>
<dbReference type="InterPro" id="IPR020846">
    <property type="entry name" value="MFS_dom"/>
</dbReference>
<dbReference type="SUPFAM" id="SSF103473">
    <property type="entry name" value="MFS general substrate transporter"/>
    <property type="match status" value="1"/>
</dbReference>
<comment type="subcellular location">
    <subcellularLocation>
        <location evidence="1">Cell membrane</location>
        <topology evidence="1">Multi-pass membrane protein</topology>
    </subcellularLocation>
</comment>
<evidence type="ECO:0000259" key="9">
    <source>
        <dbReference type="PROSITE" id="PS50850"/>
    </source>
</evidence>
<evidence type="ECO:0000256" key="3">
    <source>
        <dbReference type="ARBA" id="ARBA00022475"/>
    </source>
</evidence>
<evidence type="ECO:0000313" key="10">
    <source>
        <dbReference type="EMBL" id="MBA8804589.1"/>
    </source>
</evidence>
<keyword evidence="3" id="KW-1003">Cell membrane</keyword>
<dbReference type="RefSeq" id="WP_220481359.1">
    <property type="nucleotide sequence ID" value="NZ_JACGXA010000001.1"/>
</dbReference>
<dbReference type="Pfam" id="PF07690">
    <property type="entry name" value="MFS_1"/>
    <property type="match status" value="1"/>
</dbReference>
<feature type="transmembrane region" description="Helical" evidence="8">
    <location>
        <begin position="75"/>
        <end position="94"/>
    </location>
</feature>
<feature type="transmembrane region" description="Helical" evidence="8">
    <location>
        <begin position="331"/>
        <end position="353"/>
    </location>
</feature>
<gene>
    <name evidence="10" type="ORF">FB382_002880</name>
</gene>
<keyword evidence="5 8" id="KW-1133">Transmembrane helix</keyword>
<dbReference type="AlphaFoldDB" id="A0A7W3J1P9"/>
<feature type="transmembrane region" description="Helical" evidence="8">
    <location>
        <begin position="270"/>
        <end position="287"/>
    </location>
</feature>
<feature type="transmembrane region" description="Helical" evidence="8">
    <location>
        <begin position="40"/>
        <end position="63"/>
    </location>
</feature>
<feature type="region of interest" description="Disordered" evidence="7">
    <location>
        <begin position="381"/>
        <end position="404"/>
    </location>
</feature>
<dbReference type="PROSITE" id="PS50850">
    <property type="entry name" value="MFS"/>
    <property type="match status" value="1"/>
</dbReference>
<feature type="transmembrane region" description="Helical" evidence="8">
    <location>
        <begin position="100"/>
        <end position="122"/>
    </location>
</feature>
<evidence type="ECO:0000313" key="11">
    <source>
        <dbReference type="Proteomes" id="UP000580910"/>
    </source>
</evidence>
<evidence type="ECO:0000256" key="8">
    <source>
        <dbReference type="SAM" id="Phobius"/>
    </source>
</evidence>
<dbReference type="InterPro" id="IPR011701">
    <property type="entry name" value="MFS"/>
</dbReference>
<dbReference type="Proteomes" id="UP000580910">
    <property type="component" value="Unassembled WGS sequence"/>
</dbReference>
<feature type="transmembrane region" description="Helical" evidence="8">
    <location>
        <begin position="293"/>
        <end position="310"/>
    </location>
</feature>
<keyword evidence="6 8" id="KW-0472">Membrane</keyword>
<name>A0A7W3J1P9_9ACTN</name>
<feature type="transmembrane region" description="Helical" evidence="8">
    <location>
        <begin position="239"/>
        <end position="258"/>
    </location>
</feature>
<organism evidence="10 11">
    <name type="scientific">Nocardioides ginsengisegetis</name>
    <dbReference type="NCBI Taxonomy" id="661491"/>
    <lineage>
        <taxon>Bacteria</taxon>
        <taxon>Bacillati</taxon>
        <taxon>Actinomycetota</taxon>
        <taxon>Actinomycetes</taxon>
        <taxon>Propionibacteriales</taxon>
        <taxon>Nocardioidaceae</taxon>
        <taxon>Nocardioides</taxon>
    </lineage>
</organism>
<keyword evidence="2" id="KW-0813">Transport</keyword>
<sequence length="404" mass="41685">MNLREVPRLVWVLAAGRFIGSMTSFLMLFLTLYLTGPRDLPVPTAGLIAGTFGVGMLVGNFTGGRWGDRFGHRRTLMACSTVSGLGIASVPWLPVEALAVALPVFAYLAATASVSTGALSALAVSRGDRRTSVAVGRAASNAGFVIGPPLGALIISQSYDALFVIDGLMTLAIRFAVAPFLPHDQPHVMRDASAPSLWRALRADRALMTLLPAVVLVDIVYRQLYTTVPIHLRDAGQPVALYTALNAIGSGLILLLEIPVAQRLKRRSSYPIIATGYLLVGAGFALFGLPVSAATAILAMVVLTAGEILYKTTATAHVLDAAPDHLVGQYQGLYTGAATSGTMLAAPIGTAIYATAPALLWPLCGVAGAIAAVAVLSSGRGQAPRSPAATPSGSAGTAPPPRAG</sequence>
<proteinExistence type="predicted"/>
<evidence type="ECO:0000256" key="1">
    <source>
        <dbReference type="ARBA" id="ARBA00004651"/>
    </source>
</evidence>
<dbReference type="GO" id="GO:0005886">
    <property type="term" value="C:plasma membrane"/>
    <property type="evidence" value="ECO:0007669"/>
    <property type="project" value="UniProtKB-SubCell"/>
</dbReference>
<dbReference type="PANTHER" id="PTHR23517">
    <property type="entry name" value="RESISTANCE PROTEIN MDTM, PUTATIVE-RELATED-RELATED"/>
    <property type="match status" value="1"/>
</dbReference>
<evidence type="ECO:0000256" key="2">
    <source>
        <dbReference type="ARBA" id="ARBA00022448"/>
    </source>
</evidence>
<feature type="domain" description="Major facilitator superfamily (MFS) profile" evidence="9">
    <location>
        <begin position="9"/>
        <end position="380"/>
    </location>
</feature>
<dbReference type="InterPro" id="IPR036259">
    <property type="entry name" value="MFS_trans_sf"/>
</dbReference>
<feature type="transmembrane region" description="Helical" evidence="8">
    <location>
        <begin position="206"/>
        <end position="224"/>
    </location>
</feature>
<keyword evidence="4 8" id="KW-0812">Transmembrane</keyword>
<evidence type="ECO:0000256" key="4">
    <source>
        <dbReference type="ARBA" id="ARBA00022692"/>
    </source>
</evidence>
<comment type="caution">
    <text evidence="10">The sequence shown here is derived from an EMBL/GenBank/DDBJ whole genome shotgun (WGS) entry which is preliminary data.</text>
</comment>
<protein>
    <submittedName>
        <fullName evidence="10">MFS family permease</fullName>
    </submittedName>
</protein>
<keyword evidence="11" id="KW-1185">Reference proteome</keyword>
<reference evidence="10 11" key="1">
    <citation type="submission" date="2020-07" db="EMBL/GenBank/DDBJ databases">
        <title>Sequencing the genomes of 1000 actinobacteria strains.</title>
        <authorList>
            <person name="Klenk H.-P."/>
        </authorList>
    </citation>
    <scope>NUCLEOTIDE SEQUENCE [LARGE SCALE GENOMIC DNA]</scope>
    <source>
        <strain evidence="10 11">DSM 21349</strain>
    </source>
</reference>
<evidence type="ECO:0000256" key="5">
    <source>
        <dbReference type="ARBA" id="ARBA00022989"/>
    </source>
</evidence>
<accession>A0A7W3J1P9</accession>
<dbReference type="PANTHER" id="PTHR23517:SF2">
    <property type="entry name" value="MULTIDRUG RESISTANCE PROTEIN MDTH"/>
    <property type="match status" value="1"/>
</dbReference>
<feature type="transmembrane region" description="Helical" evidence="8">
    <location>
        <begin position="161"/>
        <end position="181"/>
    </location>
</feature>
<dbReference type="EMBL" id="JACGXA010000001">
    <property type="protein sequence ID" value="MBA8804589.1"/>
    <property type="molecule type" value="Genomic_DNA"/>
</dbReference>
<feature type="transmembrane region" description="Helical" evidence="8">
    <location>
        <begin position="9"/>
        <end position="34"/>
    </location>
</feature>
<feature type="transmembrane region" description="Helical" evidence="8">
    <location>
        <begin position="359"/>
        <end position="376"/>
    </location>
</feature>
<evidence type="ECO:0000256" key="6">
    <source>
        <dbReference type="ARBA" id="ARBA00023136"/>
    </source>
</evidence>
<dbReference type="Gene3D" id="1.20.1250.20">
    <property type="entry name" value="MFS general substrate transporter like domains"/>
    <property type="match status" value="1"/>
</dbReference>